<dbReference type="AlphaFoldDB" id="A0AA39EUY1"/>
<keyword evidence="4" id="KW-1185">Reference proteome</keyword>
<accession>A0AA39EUY1</accession>
<feature type="signal peptide" evidence="2">
    <location>
        <begin position="1"/>
        <end position="19"/>
    </location>
</feature>
<comment type="caution">
    <text evidence="3">The sequence shown here is derived from an EMBL/GenBank/DDBJ whole genome shotgun (WGS) entry which is preliminary data.</text>
</comment>
<name>A0AA39EUY1_9HYME</name>
<gene>
    <name evidence="3" type="ORF">PV328_011062</name>
</gene>
<evidence type="ECO:0000313" key="4">
    <source>
        <dbReference type="Proteomes" id="UP001168990"/>
    </source>
</evidence>
<feature type="region of interest" description="Disordered" evidence="1">
    <location>
        <begin position="43"/>
        <end position="106"/>
    </location>
</feature>
<reference evidence="3" key="2">
    <citation type="submission" date="2023-03" db="EMBL/GenBank/DDBJ databases">
        <authorList>
            <person name="Inwood S.N."/>
            <person name="Skelly J.G."/>
            <person name="Guhlin J."/>
            <person name="Harrop T.W.R."/>
            <person name="Goldson S.G."/>
            <person name="Dearden P.K."/>
        </authorList>
    </citation>
    <scope>NUCLEOTIDE SEQUENCE</scope>
    <source>
        <strain evidence="3">Irish</strain>
        <tissue evidence="3">Whole body</tissue>
    </source>
</reference>
<proteinExistence type="predicted"/>
<feature type="region of interest" description="Disordered" evidence="1">
    <location>
        <begin position="282"/>
        <end position="308"/>
    </location>
</feature>
<feature type="compositionally biased region" description="Basic and acidic residues" evidence="1">
    <location>
        <begin position="94"/>
        <end position="106"/>
    </location>
</feature>
<evidence type="ECO:0000256" key="2">
    <source>
        <dbReference type="SAM" id="SignalP"/>
    </source>
</evidence>
<feature type="chain" id="PRO_5041349940" evidence="2">
    <location>
        <begin position="20"/>
        <end position="518"/>
    </location>
</feature>
<feature type="compositionally biased region" description="Polar residues" evidence="1">
    <location>
        <begin position="64"/>
        <end position="78"/>
    </location>
</feature>
<reference evidence="3" key="1">
    <citation type="journal article" date="2023" name="bioRxiv">
        <title>Scaffold-level genome assemblies of two parasitoid biocontrol wasps reveal the parthenogenesis mechanism and an associated novel virus.</title>
        <authorList>
            <person name="Inwood S."/>
            <person name="Skelly J."/>
            <person name="Guhlin J."/>
            <person name="Harrop T."/>
            <person name="Goldson S."/>
            <person name="Dearden P."/>
        </authorList>
    </citation>
    <scope>NUCLEOTIDE SEQUENCE</scope>
    <source>
        <strain evidence="3">Irish</strain>
        <tissue evidence="3">Whole body</tissue>
    </source>
</reference>
<dbReference type="Proteomes" id="UP001168990">
    <property type="component" value="Unassembled WGS sequence"/>
</dbReference>
<feature type="compositionally biased region" description="Basic and acidic residues" evidence="1">
    <location>
        <begin position="284"/>
        <end position="304"/>
    </location>
</feature>
<dbReference type="EMBL" id="JAQQBS010001425">
    <property type="protein sequence ID" value="KAK0157304.1"/>
    <property type="molecule type" value="Genomic_DNA"/>
</dbReference>
<organism evidence="3 4">
    <name type="scientific">Microctonus aethiopoides</name>
    <dbReference type="NCBI Taxonomy" id="144406"/>
    <lineage>
        <taxon>Eukaryota</taxon>
        <taxon>Metazoa</taxon>
        <taxon>Ecdysozoa</taxon>
        <taxon>Arthropoda</taxon>
        <taxon>Hexapoda</taxon>
        <taxon>Insecta</taxon>
        <taxon>Pterygota</taxon>
        <taxon>Neoptera</taxon>
        <taxon>Endopterygota</taxon>
        <taxon>Hymenoptera</taxon>
        <taxon>Apocrita</taxon>
        <taxon>Ichneumonoidea</taxon>
        <taxon>Braconidae</taxon>
        <taxon>Euphorinae</taxon>
        <taxon>Microctonus</taxon>
    </lineage>
</organism>
<protein>
    <submittedName>
        <fullName evidence="3">Uncharacterized protein</fullName>
    </submittedName>
</protein>
<evidence type="ECO:0000313" key="3">
    <source>
        <dbReference type="EMBL" id="KAK0157304.1"/>
    </source>
</evidence>
<evidence type="ECO:0000256" key="1">
    <source>
        <dbReference type="SAM" id="MobiDB-lite"/>
    </source>
</evidence>
<sequence>MFGVLVAVISLLLMVSGHGRTSDRCCVVRLNFKGSLSTVEPPTFTAKPSTSTLQPSTHADRSSKSAIQPSTTTSQADVSFNDEDNVTDTSSTPVDDKQRQPLSESDKEVFMKSLEKFKRFIEETETFQKMKNLETLYNHRICQKNYFNTLRDFENKPQINYYKNLQFHKEAFNEFCSFIDENDAEEFESHTNEPLNVAVLSMYHTQVLERWMNNYPGRVVTVFQIATRSPVLTRASPPVCEKAVTPSLAAVTQLASCDTSDMDQSYTCGSPIASTREMVGLKGKRNEKGKVAEKNKGPKSDRSKCAINESSSEDEDALCLFCNEMYSNNNKSERWSKCCVCSRWGDDSCAGVISDDADKPISYACKKNAIGKFQQATSEHAKFNVDMYMKVPGKDSCRFQFFDFERRECRSQKNLVSPQLRPATRCAKPTKNGMQRVTREARKKILCNKENVLRSSDDNVIACSLEIEKINETIQLNDIADDFTVVDISVSTINSQQLQQTTDEIEHASEEINFDYAF</sequence>
<keyword evidence="2" id="KW-0732">Signal</keyword>
<feature type="compositionally biased region" description="Polar residues" evidence="1">
    <location>
        <begin position="43"/>
        <end position="57"/>
    </location>
</feature>